<dbReference type="PANTHER" id="PTHR11961">
    <property type="entry name" value="CYTOCHROME C"/>
    <property type="match status" value="1"/>
</dbReference>
<proteinExistence type="predicted"/>
<evidence type="ECO:0000256" key="6">
    <source>
        <dbReference type="PROSITE-ProRule" id="PRU00433"/>
    </source>
</evidence>
<dbReference type="InterPro" id="IPR009056">
    <property type="entry name" value="Cyt_c-like_dom"/>
</dbReference>
<dbReference type="InterPro" id="IPR036909">
    <property type="entry name" value="Cyt_c-like_dom_sf"/>
</dbReference>
<dbReference type="InterPro" id="IPR002327">
    <property type="entry name" value="Cyt_c_1A/1B"/>
</dbReference>
<feature type="domain" description="Cytochrome c" evidence="8">
    <location>
        <begin position="25"/>
        <end position="124"/>
    </location>
</feature>
<evidence type="ECO:0000313" key="9">
    <source>
        <dbReference type="EMBL" id="GEO40209.1"/>
    </source>
</evidence>
<name>A0A512DUR4_9PROT</name>
<sequence length="125" mass="12994">MKKNVLFGLVAGVALMAGVSSASAQNAAEGEKVFRQCKACHSLEAGKKGVGPSLNGLVGRKSGSVEGFAYSPAMQNANITWDAENLAKYAADPKGFVAGNKMAFAGIKKEEDLKNLVAYLLEAAK</sequence>
<comment type="caution">
    <text evidence="9">The sequence shown here is derived from an EMBL/GenBank/DDBJ whole genome shotgun (WGS) entry which is preliminary data.</text>
</comment>
<keyword evidence="3 6" id="KW-0479">Metal-binding</keyword>
<protein>
    <submittedName>
        <fullName evidence="9">Cytochrome C protein</fullName>
    </submittedName>
</protein>
<organism evidence="9 10">
    <name type="scientific">Skermanella aerolata</name>
    <dbReference type="NCBI Taxonomy" id="393310"/>
    <lineage>
        <taxon>Bacteria</taxon>
        <taxon>Pseudomonadati</taxon>
        <taxon>Pseudomonadota</taxon>
        <taxon>Alphaproteobacteria</taxon>
        <taxon>Rhodospirillales</taxon>
        <taxon>Azospirillaceae</taxon>
        <taxon>Skermanella</taxon>
    </lineage>
</organism>
<evidence type="ECO:0000256" key="4">
    <source>
        <dbReference type="ARBA" id="ARBA00022982"/>
    </source>
</evidence>
<dbReference type="Pfam" id="PF00034">
    <property type="entry name" value="Cytochrom_C"/>
    <property type="match status" value="1"/>
</dbReference>
<evidence type="ECO:0000259" key="8">
    <source>
        <dbReference type="PROSITE" id="PS51007"/>
    </source>
</evidence>
<keyword evidence="2 6" id="KW-0349">Heme</keyword>
<dbReference type="AlphaFoldDB" id="A0A512DUR4"/>
<keyword evidence="7" id="KW-0732">Signal</keyword>
<accession>A0A512DUR4</accession>
<dbReference type="EMBL" id="BJYZ01000020">
    <property type="protein sequence ID" value="GEO40209.1"/>
    <property type="molecule type" value="Genomic_DNA"/>
</dbReference>
<dbReference type="GO" id="GO:0009055">
    <property type="term" value="F:electron transfer activity"/>
    <property type="evidence" value="ECO:0007669"/>
    <property type="project" value="InterPro"/>
</dbReference>
<feature type="signal peptide" evidence="7">
    <location>
        <begin position="1"/>
        <end position="24"/>
    </location>
</feature>
<dbReference type="SUPFAM" id="SSF46626">
    <property type="entry name" value="Cytochrome c"/>
    <property type="match status" value="1"/>
</dbReference>
<dbReference type="GO" id="GO:0020037">
    <property type="term" value="F:heme binding"/>
    <property type="evidence" value="ECO:0007669"/>
    <property type="project" value="InterPro"/>
</dbReference>
<gene>
    <name evidence="9" type="ORF">SAE02_43570</name>
</gene>
<dbReference type="OrthoDB" id="9805828at2"/>
<evidence type="ECO:0000313" key="10">
    <source>
        <dbReference type="Proteomes" id="UP000321523"/>
    </source>
</evidence>
<dbReference type="GO" id="GO:0046872">
    <property type="term" value="F:metal ion binding"/>
    <property type="evidence" value="ECO:0007669"/>
    <property type="project" value="UniProtKB-KW"/>
</dbReference>
<dbReference type="RefSeq" id="WP_044429592.1">
    <property type="nucleotide sequence ID" value="NZ_BJYZ01000020.1"/>
</dbReference>
<feature type="chain" id="PRO_5022109955" evidence="7">
    <location>
        <begin position="25"/>
        <end position="125"/>
    </location>
</feature>
<evidence type="ECO:0000256" key="3">
    <source>
        <dbReference type="ARBA" id="ARBA00022723"/>
    </source>
</evidence>
<dbReference type="Proteomes" id="UP000321523">
    <property type="component" value="Unassembled WGS sequence"/>
</dbReference>
<evidence type="ECO:0000256" key="7">
    <source>
        <dbReference type="SAM" id="SignalP"/>
    </source>
</evidence>
<evidence type="ECO:0000256" key="2">
    <source>
        <dbReference type="ARBA" id="ARBA00022617"/>
    </source>
</evidence>
<dbReference type="Gene3D" id="1.10.760.10">
    <property type="entry name" value="Cytochrome c-like domain"/>
    <property type="match status" value="1"/>
</dbReference>
<reference evidence="9 10" key="1">
    <citation type="submission" date="2019-07" db="EMBL/GenBank/DDBJ databases">
        <title>Whole genome shotgun sequence of Skermanella aerolata NBRC 106429.</title>
        <authorList>
            <person name="Hosoyama A."/>
            <person name="Uohara A."/>
            <person name="Ohji S."/>
            <person name="Ichikawa N."/>
        </authorList>
    </citation>
    <scope>NUCLEOTIDE SEQUENCE [LARGE SCALE GENOMIC DNA]</scope>
    <source>
        <strain evidence="9 10">NBRC 106429</strain>
    </source>
</reference>
<evidence type="ECO:0000256" key="1">
    <source>
        <dbReference type="ARBA" id="ARBA00022448"/>
    </source>
</evidence>
<keyword evidence="4" id="KW-0249">Electron transport</keyword>
<keyword evidence="5 6" id="KW-0408">Iron</keyword>
<keyword evidence="1" id="KW-0813">Transport</keyword>
<evidence type="ECO:0000256" key="5">
    <source>
        <dbReference type="ARBA" id="ARBA00023004"/>
    </source>
</evidence>
<dbReference type="PRINTS" id="PR00604">
    <property type="entry name" value="CYTCHRMECIAB"/>
</dbReference>
<dbReference type="PROSITE" id="PS51007">
    <property type="entry name" value="CYTC"/>
    <property type="match status" value="1"/>
</dbReference>
<keyword evidence="10" id="KW-1185">Reference proteome</keyword>